<organism evidence="1 2">
    <name type="scientific">Neogobius melanostomus</name>
    <name type="common">round goby</name>
    <dbReference type="NCBI Taxonomy" id="47308"/>
    <lineage>
        <taxon>Eukaryota</taxon>
        <taxon>Metazoa</taxon>
        <taxon>Chordata</taxon>
        <taxon>Craniata</taxon>
        <taxon>Vertebrata</taxon>
        <taxon>Euteleostomi</taxon>
        <taxon>Actinopterygii</taxon>
        <taxon>Neopterygii</taxon>
        <taxon>Teleostei</taxon>
        <taxon>Neoteleostei</taxon>
        <taxon>Acanthomorphata</taxon>
        <taxon>Gobiaria</taxon>
        <taxon>Gobiiformes</taxon>
        <taxon>Gobioidei</taxon>
        <taxon>Gobiidae</taxon>
        <taxon>Benthophilinae</taxon>
        <taxon>Neogobiini</taxon>
        <taxon>Neogobius</taxon>
    </lineage>
</organism>
<protein>
    <recommendedName>
        <fullName evidence="3">Endonuclease/exonuclease/phosphatase domain-containing protein</fullName>
    </recommendedName>
</protein>
<dbReference type="Ensembl" id="ENSNMLT00000045104.1">
    <property type="protein sequence ID" value="ENSNMLP00000040556.1"/>
    <property type="gene ID" value="ENSNMLG00000024909.1"/>
</dbReference>
<dbReference type="Proteomes" id="UP000694523">
    <property type="component" value="Unplaced"/>
</dbReference>
<evidence type="ECO:0000313" key="1">
    <source>
        <dbReference type="Ensembl" id="ENSNMLP00000040556.1"/>
    </source>
</evidence>
<accession>A0A8C6V095</accession>
<dbReference type="InterPro" id="IPR036691">
    <property type="entry name" value="Endo/exonu/phosph_ase_sf"/>
</dbReference>
<keyword evidence="2" id="KW-1185">Reference proteome</keyword>
<reference evidence="1" key="2">
    <citation type="submission" date="2025-09" db="UniProtKB">
        <authorList>
            <consortium name="Ensembl"/>
        </authorList>
    </citation>
    <scope>IDENTIFICATION</scope>
</reference>
<evidence type="ECO:0008006" key="3">
    <source>
        <dbReference type="Google" id="ProtNLM"/>
    </source>
</evidence>
<dbReference type="Gene3D" id="3.60.10.10">
    <property type="entry name" value="Endonuclease/exonuclease/phosphatase"/>
    <property type="match status" value="1"/>
</dbReference>
<dbReference type="SUPFAM" id="SSF56219">
    <property type="entry name" value="DNase I-like"/>
    <property type="match status" value="1"/>
</dbReference>
<sequence length="101" mass="11949">MANSISFLSWNVRGLNVLQKRLCTWDVLQRHKIEIAMLQETHLLETDVYKMQNNIYRVVTFSSFSKKSIISYETQDLRKSCQYNCCKIPNRGNPYKPQQSE</sequence>
<evidence type="ECO:0000313" key="2">
    <source>
        <dbReference type="Proteomes" id="UP000694523"/>
    </source>
</evidence>
<proteinExistence type="predicted"/>
<dbReference type="AlphaFoldDB" id="A0A8C6V095"/>
<name>A0A8C6V095_9GOBI</name>
<reference evidence="1" key="1">
    <citation type="submission" date="2025-08" db="UniProtKB">
        <authorList>
            <consortium name="Ensembl"/>
        </authorList>
    </citation>
    <scope>IDENTIFICATION</scope>
</reference>